<dbReference type="SMART" id="SM00065">
    <property type="entry name" value="GAF"/>
    <property type="match status" value="2"/>
</dbReference>
<dbReference type="InterPro" id="IPR029016">
    <property type="entry name" value="GAF-like_dom_sf"/>
</dbReference>
<keyword evidence="5 9" id="KW-0378">Hydrolase</keyword>
<feature type="binding site" evidence="8">
    <location>
        <position position="796"/>
    </location>
    <ligand>
        <name>Zn(2+)</name>
        <dbReference type="ChEBI" id="CHEBI:29105"/>
        <label>2</label>
    </ligand>
</feature>
<feature type="binding site" evidence="8">
    <location>
        <position position="796"/>
    </location>
    <ligand>
        <name>Zn(2+)</name>
        <dbReference type="ChEBI" id="CHEBI:29105"/>
        <label>1</label>
    </ligand>
</feature>
<dbReference type="PRINTS" id="PR00387">
    <property type="entry name" value="PDIESTERASE1"/>
</dbReference>
<dbReference type="Gene3D" id="3.30.450.40">
    <property type="match status" value="2"/>
</dbReference>
<dbReference type="InterPro" id="IPR003607">
    <property type="entry name" value="HD/PDEase_dom"/>
</dbReference>
<evidence type="ECO:0000256" key="5">
    <source>
        <dbReference type="ARBA" id="ARBA00022801"/>
    </source>
</evidence>
<dbReference type="GO" id="GO:0046068">
    <property type="term" value="P:cGMP metabolic process"/>
    <property type="evidence" value="ECO:0007669"/>
    <property type="project" value="UniProtKB-ARBA"/>
</dbReference>
<evidence type="ECO:0000256" key="4">
    <source>
        <dbReference type="ARBA" id="ARBA00022737"/>
    </source>
</evidence>
<evidence type="ECO:0000256" key="3">
    <source>
        <dbReference type="ARBA" id="ARBA00022723"/>
    </source>
</evidence>
<dbReference type="SMART" id="SM00471">
    <property type="entry name" value="HDc"/>
    <property type="match status" value="1"/>
</dbReference>
<name>A0A195BPH2_9HYME</name>
<reference evidence="12 13" key="1">
    <citation type="submission" date="2015-09" db="EMBL/GenBank/DDBJ databases">
        <title>Atta colombica WGS genome.</title>
        <authorList>
            <person name="Nygaard S."/>
            <person name="Hu H."/>
            <person name="Boomsma J."/>
            <person name="Zhang G."/>
        </authorList>
    </citation>
    <scope>NUCLEOTIDE SEQUENCE [LARGE SCALE GENOMIC DNA]</scope>
    <source>
        <strain evidence="12">Treedump-2</strain>
        <tissue evidence="12">Whole body</tissue>
    </source>
</reference>
<dbReference type="GO" id="GO:0046872">
    <property type="term" value="F:metal ion binding"/>
    <property type="evidence" value="ECO:0007669"/>
    <property type="project" value="UniProtKB-KW"/>
</dbReference>
<feature type="domain" description="PDEase" evidence="11">
    <location>
        <begin position="679"/>
        <end position="1002"/>
    </location>
</feature>
<feature type="binding site" evidence="7">
    <location>
        <begin position="755"/>
        <end position="759"/>
    </location>
    <ligand>
        <name>AMP</name>
        <dbReference type="ChEBI" id="CHEBI:456215"/>
    </ligand>
</feature>
<dbReference type="SUPFAM" id="SSF55781">
    <property type="entry name" value="GAF domain-like"/>
    <property type="match status" value="2"/>
</dbReference>
<dbReference type="CDD" id="cd00077">
    <property type="entry name" value="HDc"/>
    <property type="match status" value="1"/>
</dbReference>
<keyword evidence="13" id="KW-1185">Reference proteome</keyword>
<feature type="compositionally biased region" description="Polar residues" evidence="10">
    <location>
        <begin position="67"/>
        <end position="81"/>
    </location>
</feature>
<evidence type="ECO:0000256" key="2">
    <source>
        <dbReference type="ARBA" id="ARBA00022535"/>
    </source>
</evidence>
<evidence type="ECO:0000256" key="10">
    <source>
        <dbReference type="SAM" id="MobiDB-lite"/>
    </source>
</evidence>
<evidence type="ECO:0000313" key="12">
    <source>
        <dbReference type="EMBL" id="KYM87352.1"/>
    </source>
</evidence>
<evidence type="ECO:0000313" key="13">
    <source>
        <dbReference type="Proteomes" id="UP000078540"/>
    </source>
</evidence>
<feature type="region of interest" description="Disordered" evidence="10">
    <location>
        <begin position="49"/>
        <end position="92"/>
    </location>
</feature>
<keyword evidence="4" id="KW-0677">Repeat</keyword>
<dbReference type="PROSITE" id="PS00126">
    <property type="entry name" value="PDEASE_I_1"/>
    <property type="match status" value="1"/>
</dbReference>
<proteinExistence type="inferred from homology"/>
<dbReference type="SUPFAM" id="SSF109604">
    <property type="entry name" value="HD-domain/PDEase-like"/>
    <property type="match status" value="1"/>
</dbReference>
<feature type="binding site" evidence="7">
    <location>
        <position position="906"/>
    </location>
    <ligand>
        <name>AMP</name>
        <dbReference type="ChEBI" id="CHEBI:456215"/>
    </ligand>
</feature>
<dbReference type="GO" id="GO:0047555">
    <property type="term" value="F:3',5'-cyclic-GMP phosphodiesterase activity"/>
    <property type="evidence" value="ECO:0007669"/>
    <property type="project" value="UniProtKB-ARBA"/>
</dbReference>
<evidence type="ECO:0000256" key="6">
    <source>
        <dbReference type="PIRSR" id="PIRSR623088-1"/>
    </source>
</evidence>
<feature type="binding site" evidence="8">
    <location>
        <position position="906"/>
    </location>
    <ligand>
        <name>Zn(2+)</name>
        <dbReference type="ChEBI" id="CHEBI:29105"/>
        <label>1</label>
    </ligand>
</feature>
<dbReference type="Gene3D" id="1.10.1300.10">
    <property type="entry name" value="3'5'-cyclic nucleotide phosphodiesterase, catalytic domain"/>
    <property type="match status" value="1"/>
</dbReference>
<dbReference type="PANTHER" id="PTHR11347">
    <property type="entry name" value="CYCLIC NUCLEOTIDE PHOSPHODIESTERASE"/>
    <property type="match status" value="1"/>
</dbReference>
<dbReference type="EMBL" id="KQ976433">
    <property type="protein sequence ID" value="KYM87352.1"/>
    <property type="molecule type" value="Genomic_DNA"/>
</dbReference>
<dbReference type="FunFam" id="3.30.450.40:FF:000031">
    <property type="entry name" value="Phosphodiesterase"/>
    <property type="match status" value="1"/>
</dbReference>
<dbReference type="Proteomes" id="UP000078540">
    <property type="component" value="Unassembled WGS sequence"/>
</dbReference>
<dbReference type="STRING" id="520822.A0A195BPH2"/>
<evidence type="ECO:0000259" key="11">
    <source>
        <dbReference type="PROSITE" id="PS51845"/>
    </source>
</evidence>
<dbReference type="EC" id="3.1.4.-" evidence="9"/>
<gene>
    <name evidence="12" type="ORF">ALC53_03539</name>
</gene>
<comment type="similarity">
    <text evidence="1 9">Belongs to the cyclic nucleotide phosphodiesterase family.</text>
</comment>
<feature type="binding site" evidence="7">
    <location>
        <position position="796"/>
    </location>
    <ligand>
        <name>AMP</name>
        <dbReference type="ChEBI" id="CHEBI:456215"/>
    </ligand>
</feature>
<protein>
    <recommendedName>
        <fullName evidence="9">Phosphodiesterase</fullName>
        <ecNumber evidence="9">3.1.4.-</ecNumber>
    </recommendedName>
</protein>
<dbReference type="InterPro" id="IPR023174">
    <property type="entry name" value="PDEase_CS"/>
</dbReference>
<accession>A0A195BPH2</accession>
<dbReference type="InterPro" id="IPR036971">
    <property type="entry name" value="PDEase_catalytic_dom_sf"/>
</dbReference>
<feature type="compositionally biased region" description="Basic and acidic residues" evidence="10">
    <location>
        <begin position="53"/>
        <end position="64"/>
    </location>
</feature>
<feature type="binding site" evidence="8">
    <location>
        <position position="759"/>
    </location>
    <ligand>
        <name>Zn(2+)</name>
        <dbReference type="ChEBI" id="CHEBI:29105"/>
        <label>1</label>
    </ligand>
</feature>
<dbReference type="InterPro" id="IPR003018">
    <property type="entry name" value="GAF"/>
</dbReference>
<dbReference type="GO" id="GO:0007165">
    <property type="term" value="P:signal transduction"/>
    <property type="evidence" value="ECO:0007669"/>
    <property type="project" value="InterPro"/>
</dbReference>
<dbReference type="AlphaFoldDB" id="A0A195BPH2"/>
<feature type="active site" description="Proton donor" evidence="6">
    <location>
        <position position="755"/>
    </location>
</feature>
<dbReference type="InterPro" id="IPR002073">
    <property type="entry name" value="PDEase_catalytic_dom"/>
</dbReference>
<dbReference type="Pfam" id="PF01590">
    <property type="entry name" value="GAF"/>
    <property type="match status" value="2"/>
</dbReference>
<feature type="binding site" evidence="7">
    <location>
        <position position="959"/>
    </location>
    <ligand>
        <name>AMP</name>
        <dbReference type="ChEBI" id="CHEBI:456215"/>
    </ligand>
</feature>
<evidence type="ECO:0000256" key="8">
    <source>
        <dbReference type="PIRSR" id="PIRSR623088-3"/>
    </source>
</evidence>
<evidence type="ECO:0000256" key="9">
    <source>
        <dbReference type="RuleBase" id="RU363067"/>
    </source>
</evidence>
<feature type="binding site" evidence="8">
    <location>
        <position position="795"/>
    </location>
    <ligand>
        <name>Zn(2+)</name>
        <dbReference type="ChEBI" id="CHEBI:29105"/>
        <label>1</label>
    </ligand>
</feature>
<dbReference type="FunFam" id="1.10.1300.10:FF:000003">
    <property type="entry name" value="Phosphodiesterase"/>
    <property type="match status" value="1"/>
</dbReference>
<dbReference type="PROSITE" id="PS51845">
    <property type="entry name" value="PDEASE_I_2"/>
    <property type="match status" value="1"/>
</dbReference>
<evidence type="ECO:0000256" key="7">
    <source>
        <dbReference type="PIRSR" id="PIRSR623088-2"/>
    </source>
</evidence>
<sequence length="1107" mass="126627">MVLRSLASAKHARESEAWRGAANIATALTLLRSANHNNNLENFETMKISTKPVSERTPEKDDCPLVRSSNLEQSDIISSTDDSPKKLKTSVRSESKVPLSTSTKTDVKEIEIARLYRSKRISCQDTIHEYDEDDNLTMDRVGRYLETHPAVVETWLQEKASLQFRQRLQNTCMLQTITPNVPSAPSVQQQEENLLNRSKRNSVTSDLFQTWLASSSPAKRSRSPNRPYSTLMGRREELGRLDESDLFMELIRDVANELDINVLCHKILVNVGLLTYADRGSLFLAKGPLEDRYLVAKLFDVTQETELEEAIQRAKNEELKIPFGVGIAGYVAQTKEIINIKDAYKDPRFNSAIDMRTGYKTTLILSMPICNYEGDVIGVAQIINKTNGSNEFTDRDVEVFQRYLTFCGIGIQNAQLFELSVQEYRRNQILLNLARNIFEEQNNLECLVTKIMTEAKELLKCERCAVYLLDLDCGEAGHLEKIVERPGKSVQESRKPLSRRESNNINMEDIIQQHIFFILHCLQASIYCFQASAEGSKFTMVFEMENETQEARVYRPSNNNLSSSLGQIARYVAVTGQILNIGDVTTWLKKDVMESGKEPIRSILCMPIVNGQRIVIGVAQLINKDNGTSFTDSDVSIFEAFAIFCGLGIHNTQMYESACKLMAKQKVALECLSYHATANNEDALRLVSDLIPSAETYNLYSFTFIDFDLTDEDTCRATIRMFKQCDLIQKFHIPYDVLCRWILSVKKNYRPVKYHNWRHALNVAQTMFAMLKTGKMEQFMTDLEILGLLVACLCHDLDHRGTNNAFQMKTESPLAILYSTSTMEHHHFDQCVMILNSDSNNIFQSLSMEDYRRVMKVVESAILSTDLAMYFKKRNRFMEVIDEGEFDWQSEEKKELLCGMMMTACDVSAIAKPWDVQHRVAKLVADEFFDQGDLERLQLNQQPVAMMDRERRDELPQMQVGFIDVICLPLYKVLSETFPWILPLYEGTTENRKHWQDLAEKVEMGLTWIDRDTIEEPVEEFVSYEPKDIEFTVTTLNCAQADKKEQMPDRSSLGRFASLRKGGRTLSKGVRHRISRSLYARSSSEDAGKSKALLPERKNRNKLCLLI</sequence>
<dbReference type="Pfam" id="PF00233">
    <property type="entry name" value="PDEase_I"/>
    <property type="match status" value="1"/>
</dbReference>
<keyword evidence="3 8" id="KW-0479">Metal-binding</keyword>
<comment type="cofactor">
    <cofactor evidence="9">
        <name>a divalent metal cation</name>
        <dbReference type="ChEBI" id="CHEBI:60240"/>
    </cofactor>
    <text evidence="9">Binds 2 divalent metal cations per subunit. Site 1 may preferentially bind zinc ions, while site 2 has a preference for magnesium and/or manganese ions.</text>
</comment>
<evidence type="ECO:0000256" key="1">
    <source>
        <dbReference type="ARBA" id="ARBA00007648"/>
    </source>
</evidence>
<keyword evidence="2" id="KW-0140">cGMP</keyword>
<organism evidence="12 13">
    <name type="scientific">Atta colombica</name>
    <dbReference type="NCBI Taxonomy" id="520822"/>
    <lineage>
        <taxon>Eukaryota</taxon>
        <taxon>Metazoa</taxon>
        <taxon>Ecdysozoa</taxon>
        <taxon>Arthropoda</taxon>
        <taxon>Hexapoda</taxon>
        <taxon>Insecta</taxon>
        <taxon>Pterygota</taxon>
        <taxon>Neoptera</taxon>
        <taxon>Endopterygota</taxon>
        <taxon>Hymenoptera</taxon>
        <taxon>Apocrita</taxon>
        <taxon>Aculeata</taxon>
        <taxon>Formicoidea</taxon>
        <taxon>Formicidae</taxon>
        <taxon>Myrmicinae</taxon>
        <taxon>Atta</taxon>
    </lineage>
</organism>
<dbReference type="InterPro" id="IPR023088">
    <property type="entry name" value="PDEase"/>
</dbReference>